<dbReference type="Pfam" id="PF02790">
    <property type="entry name" value="COX2_TM"/>
    <property type="match status" value="1"/>
</dbReference>
<dbReference type="CTD" id="4513"/>
<dbReference type="CDD" id="cd13912">
    <property type="entry name" value="CcO_II_C"/>
    <property type="match status" value="1"/>
</dbReference>
<evidence type="ECO:0000256" key="8">
    <source>
        <dbReference type="ARBA" id="ARBA00022723"/>
    </source>
</evidence>
<dbReference type="RefSeq" id="YP_009527948.1">
    <property type="nucleotide sequence ID" value="NC_039687.1"/>
</dbReference>
<feature type="domain" description="Cytochrome oxidase subunit II transmembrane region profile" evidence="21">
    <location>
        <begin position="1"/>
        <end position="91"/>
    </location>
</feature>
<evidence type="ECO:0000256" key="13">
    <source>
        <dbReference type="ARBA" id="ARBA00022989"/>
    </source>
</evidence>
<protein>
    <recommendedName>
        <fullName evidence="4 18">Cytochrome c oxidase subunit 2</fullName>
    </recommendedName>
</protein>
<evidence type="ECO:0000256" key="6">
    <source>
        <dbReference type="ARBA" id="ARBA00022660"/>
    </source>
</evidence>
<evidence type="ECO:0000259" key="20">
    <source>
        <dbReference type="PROSITE" id="PS50857"/>
    </source>
</evidence>
<dbReference type="PROSITE" id="PS50857">
    <property type="entry name" value="COX2_CUA"/>
    <property type="match status" value="1"/>
</dbReference>
<evidence type="ECO:0000256" key="16">
    <source>
        <dbReference type="ARBA" id="ARBA00023136"/>
    </source>
</evidence>
<sequence length="226" mass="26359">MATWSNFNLQNSASPLMEQIIFFHDHTLIILLMITILVGYLMLNLMFNKYINRFLLEGQMIELIWTILPAITLIFIALPSLRLLYLLDELNNPLITLKSIGHQWYWSYEYSDFNNIQFDSYMIPSNDLKINDFRLLDVDNRIILPMNNQIRIMVSATDVIHSWTVPSLGVKIDANPGRLNQTNFYINRPGLFFGQCSEICGANHSFMPIVVESISIKNFIKWINNY</sequence>
<dbReference type="FunFam" id="2.60.40.420:FF:000001">
    <property type="entry name" value="Cytochrome c oxidase subunit 2"/>
    <property type="match status" value="1"/>
</dbReference>
<geneLocation type="mitochondrion" evidence="22"/>
<dbReference type="SUPFAM" id="SSF49503">
    <property type="entry name" value="Cupredoxins"/>
    <property type="match status" value="1"/>
</dbReference>
<evidence type="ECO:0000256" key="10">
    <source>
        <dbReference type="ARBA" id="ARBA00022842"/>
    </source>
</evidence>
<keyword evidence="10" id="KW-0460">Magnesium</keyword>
<proteinExistence type="inferred from homology"/>
<evidence type="ECO:0000259" key="21">
    <source>
        <dbReference type="PROSITE" id="PS50999"/>
    </source>
</evidence>
<reference evidence="22" key="1">
    <citation type="journal article" date="2018" name="Genome Biol. Evol.">
        <title>Assessing Genomic Admixture between Cryptic Plutella Moth Species following Secondary Contact.</title>
        <authorList>
            <person name="Ward C.M."/>
            <person name="Baxter S.W."/>
        </authorList>
    </citation>
    <scope>NUCLEOTIDE SEQUENCE</scope>
</reference>
<evidence type="ECO:0000256" key="14">
    <source>
        <dbReference type="ARBA" id="ARBA00023008"/>
    </source>
</evidence>
<dbReference type="SUPFAM" id="SSF81464">
    <property type="entry name" value="Cytochrome c oxidase subunit II-like, transmembrane region"/>
    <property type="match status" value="1"/>
</dbReference>
<comment type="subunit">
    <text evidence="3">Component of the cytochrome c oxidase (complex IV, CIV), a multisubunit enzyme composed of a catalytic core of 3 subunits and several supernumerary subunits. The complex exists as a monomer or a dimer and forms supercomplexes (SCs) in the inner mitochondrial membrane with ubiquinol-cytochrome c oxidoreductase (cytochrome b-c1 complex, complex III, CIII).</text>
</comment>
<dbReference type="GO" id="GO:0004129">
    <property type="term" value="F:cytochrome-c oxidase activity"/>
    <property type="evidence" value="ECO:0007669"/>
    <property type="project" value="UniProtKB-EC"/>
</dbReference>
<gene>
    <name evidence="22" type="primary">COX2</name>
</gene>
<comment type="subcellular location">
    <subcellularLocation>
        <location evidence="1 18">Mitochondrion inner membrane</location>
        <topology evidence="1 18">Multi-pass membrane protein</topology>
    </subcellularLocation>
</comment>
<keyword evidence="8 18" id="KW-0479">Metal-binding</keyword>
<evidence type="ECO:0000256" key="5">
    <source>
        <dbReference type="ARBA" id="ARBA00022448"/>
    </source>
</evidence>
<dbReference type="InterPro" id="IPR002429">
    <property type="entry name" value="CcO_II-like_C"/>
</dbReference>
<dbReference type="GO" id="GO:0005743">
    <property type="term" value="C:mitochondrial inner membrane"/>
    <property type="evidence" value="ECO:0007669"/>
    <property type="project" value="UniProtKB-SubCell"/>
</dbReference>
<evidence type="ECO:0000256" key="2">
    <source>
        <dbReference type="ARBA" id="ARBA00007866"/>
    </source>
</evidence>
<dbReference type="PROSITE" id="PS00078">
    <property type="entry name" value="COX2"/>
    <property type="match status" value="1"/>
</dbReference>
<evidence type="ECO:0000256" key="11">
    <source>
        <dbReference type="ARBA" id="ARBA00022967"/>
    </source>
</evidence>
<organism evidence="22">
    <name type="scientific">Plutella australiana</name>
    <dbReference type="NCBI Taxonomy" id="1405358"/>
    <lineage>
        <taxon>Eukaryota</taxon>
        <taxon>Metazoa</taxon>
        <taxon>Ecdysozoa</taxon>
        <taxon>Arthropoda</taxon>
        <taxon>Hexapoda</taxon>
        <taxon>Insecta</taxon>
        <taxon>Pterygota</taxon>
        <taxon>Neoptera</taxon>
        <taxon>Endopterygota</taxon>
        <taxon>Lepidoptera</taxon>
        <taxon>Glossata</taxon>
        <taxon>Ditrysia</taxon>
        <taxon>Yponomeutoidea</taxon>
        <taxon>Plutellidae</taxon>
        <taxon>Plutella</taxon>
    </lineage>
</organism>
<comment type="catalytic activity">
    <reaction evidence="17">
        <text>4 Fe(II)-[cytochrome c] + O2 + 8 H(+)(in) = 4 Fe(III)-[cytochrome c] + 2 H2O + 4 H(+)(out)</text>
        <dbReference type="Rhea" id="RHEA:11436"/>
        <dbReference type="Rhea" id="RHEA-COMP:10350"/>
        <dbReference type="Rhea" id="RHEA-COMP:14399"/>
        <dbReference type="ChEBI" id="CHEBI:15377"/>
        <dbReference type="ChEBI" id="CHEBI:15378"/>
        <dbReference type="ChEBI" id="CHEBI:15379"/>
        <dbReference type="ChEBI" id="CHEBI:29033"/>
        <dbReference type="ChEBI" id="CHEBI:29034"/>
        <dbReference type="EC" id="7.1.1.9"/>
    </reaction>
    <physiologicalReaction direction="left-to-right" evidence="17">
        <dbReference type="Rhea" id="RHEA:11437"/>
    </physiologicalReaction>
</comment>
<keyword evidence="6 18" id="KW-0679">Respiratory chain</keyword>
<dbReference type="PRINTS" id="PR01166">
    <property type="entry name" value="CYCOXIDASEII"/>
</dbReference>
<comment type="cofactor">
    <cofactor evidence="18">
        <name>Cu cation</name>
        <dbReference type="ChEBI" id="CHEBI:23378"/>
    </cofactor>
    <text evidence="18">Binds a copper A center.</text>
</comment>
<evidence type="ECO:0000256" key="9">
    <source>
        <dbReference type="ARBA" id="ARBA00022792"/>
    </source>
</evidence>
<dbReference type="AlphaFoldDB" id="A0A3G2JZT7"/>
<feature type="domain" description="Cytochrome oxidase subunit II copper A binding" evidence="20">
    <location>
        <begin position="92"/>
        <end position="225"/>
    </location>
</feature>
<comment type="similarity">
    <text evidence="2 18">Belongs to the cytochrome c oxidase subunit 2 family.</text>
</comment>
<keyword evidence="11" id="KW-1278">Translocase</keyword>
<accession>A0A3G2JZT7</accession>
<dbReference type="GO" id="GO:0042773">
    <property type="term" value="P:ATP synthesis coupled electron transport"/>
    <property type="evidence" value="ECO:0007669"/>
    <property type="project" value="TreeGrafter"/>
</dbReference>
<dbReference type="InterPro" id="IPR034210">
    <property type="entry name" value="CcO_II_C"/>
</dbReference>
<keyword evidence="9 18" id="KW-0999">Mitochondrion inner membrane</keyword>
<evidence type="ECO:0000256" key="17">
    <source>
        <dbReference type="ARBA" id="ARBA00049512"/>
    </source>
</evidence>
<comment type="function">
    <text evidence="18">Component of the cytochrome c oxidase, the last enzyme in the mitochondrial electron transport chain which drives oxidative phosphorylation. The respiratory chain contains 3 multisubunit complexes succinate dehydrogenase (complex II, CII), ubiquinol-cytochrome c oxidoreductase (cytochrome b-c1 complex, complex III, CIII) and cytochrome c oxidase (complex IV, CIV), that cooperate to transfer electrons derived from NADH and succinate to molecular oxygen, creating an electrochemical gradient over the inner membrane that drives transmembrane transport and the ATP synthase. Cytochrome c oxidase is the component of the respiratory chain that catalyzes the reduction of oxygen to water. Electrons originating from reduced cytochrome c in the intermembrane space (IMS) are transferred via the dinuclear copper A center (CU(A)) of subunit 2 and heme A of subunit 1 to the active site in subunit 1, a binuclear center (BNC) formed by heme A3 and copper B (CU(B)). The BNC reduces molecular oxygen to 2 water molecules using 4 electrons from cytochrome c in the IMS and 4 protons from the mitochondrial matrix.</text>
</comment>
<keyword evidence="14 18" id="KW-0186">Copper</keyword>
<keyword evidence="5 18" id="KW-0813">Transport</keyword>
<dbReference type="InterPro" id="IPR001505">
    <property type="entry name" value="Copper_CuA"/>
</dbReference>
<dbReference type="PROSITE" id="PS50999">
    <property type="entry name" value="COX2_TM"/>
    <property type="match status" value="1"/>
</dbReference>
<evidence type="ECO:0000256" key="4">
    <source>
        <dbReference type="ARBA" id="ARBA00015946"/>
    </source>
</evidence>
<evidence type="ECO:0000256" key="12">
    <source>
        <dbReference type="ARBA" id="ARBA00022982"/>
    </source>
</evidence>
<keyword evidence="7 18" id="KW-0812">Transmembrane</keyword>
<dbReference type="PANTHER" id="PTHR22888:SF9">
    <property type="entry name" value="CYTOCHROME C OXIDASE SUBUNIT 2"/>
    <property type="match status" value="1"/>
</dbReference>
<dbReference type="Gene3D" id="1.10.287.90">
    <property type="match status" value="1"/>
</dbReference>
<feature type="transmembrane region" description="Helical" evidence="19">
    <location>
        <begin position="20"/>
        <end position="43"/>
    </location>
</feature>
<evidence type="ECO:0000256" key="3">
    <source>
        <dbReference type="ARBA" id="ARBA00011164"/>
    </source>
</evidence>
<dbReference type="PANTHER" id="PTHR22888">
    <property type="entry name" value="CYTOCHROME C OXIDASE, SUBUNIT II"/>
    <property type="match status" value="1"/>
</dbReference>
<evidence type="ECO:0000256" key="7">
    <source>
        <dbReference type="ARBA" id="ARBA00022692"/>
    </source>
</evidence>
<dbReference type="GO" id="GO:0005507">
    <property type="term" value="F:copper ion binding"/>
    <property type="evidence" value="ECO:0007669"/>
    <property type="project" value="InterPro"/>
</dbReference>
<dbReference type="InterPro" id="IPR045187">
    <property type="entry name" value="CcO_II"/>
</dbReference>
<keyword evidence="15 18" id="KW-0496">Mitochondrion</keyword>
<evidence type="ECO:0000256" key="1">
    <source>
        <dbReference type="ARBA" id="ARBA00004448"/>
    </source>
</evidence>
<evidence type="ECO:0000256" key="18">
    <source>
        <dbReference type="RuleBase" id="RU000457"/>
    </source>
</evidence>
<keyword evidence="12 18" id="KW-0249">Electron transport</keyword>
<dbReference type="GeneID" id="38345272"/>
<keyword evidence="13 19" id="KW-1133">Transmembrane helix</keyword>
<dbReference type="InterPro" id="IPR011759">
    <property type="entry name" value="Cyt_c_oxidase_su2_TM_dom"/>
</dbReference>
<keyword evidence="16 18" id="KW-0472">Membrane</keyword>
<dbReference type="Pfam" id="PF00116">
    <property type="entry name" value="COX2"/>
    <property type="match status" value="1"/>
</dbReference>
<evidence type="ECO:0000256" key="19">
    <source>
        <dbReference type="SAM" id="Phobius"/>
    </source>
</evidence>
<name>A0A3G2JZT7_9NEOP</name>
<dbReference type="InterPro" id="IPR008972">
    <property type="entry name" value="Cupredoxin"/>
</dbReference>
<dbReference type="Gene3D" id="2.60.40.420">
    <property type="entry name" value="Cupredoxins - blue copper proteins"/>
    <property type="match status" value="1"/>
</dbReference>
<evidence type="ECO:0000256" key="15">
    <source>
        <dbReference type="ARBA" id="ARBA00023128"/>
    </source>
</evidence>
<dbReference type="InterPro" id="IPR036257">
    <property type="entry name" value="Cyt_c_oxidase_su2_TM_sf"/>
</dbReference>
<evidence type="ECO:0000313" key="22">
    <source>
        <dbReference type="EMBL" id="AYN50561.1"/>
    </source>
</evidence>
<feature type="transmembrane region" description="Helical" evidence="19">
    <location>
        <begin position="63"/>
        <end position="87"/>
    </location>
</feature>
<dbReference type="EMBL" id="MG787473">
    <property type="protein sequence ID" value="AYN50561.1"/>
    <property type="molecule type" value="Genomic_DNA"/>
</dbReference>